<feature type="transmembrane region" description="Helical" evidence="6">
    <location>
        <begin position="700"/>
        <end position="726"/>
    </location>
</feature>
<dbReference type="InterPro" id="IPR029063">
    <property type="entry name" value="SAM-dependent_MTases_sf"/>
</dbReference>
<evidence type="ECO:0000256" key="3">
    <source>
        <dbReference type="ARBA" id="ARBA00022691"/>
    </source>
</evidence>
<dbReference type="PROSITE" id="PS50084">
    <property type="entry name" value="KH_TYPE_1"/>
    <property type="match status" value="1"/>
</dbReference>
<dbReference type="InterPro" id="IPR036612">
    <property type="entry name" value="KH_dom_type_1_sf"/>
</dbReference>
<dbReference type="Gene3D" id="3.40.50.150">
    <property type="entry name" value="Vaccinia Virus protein VP39"/>
    <property type="match status" value="1"/>
</dbReference>
<dbReference type="SUPFAM" id="SSF53335">
    <property type="entry name" value="S-adenosyl-L-methionine-dependent methyltransferases"/>
    <property type="match status" value="1"/>
</dbReference>
<feature type="transmembrane region" description="Helical" evidence="6">
    <location>
        <begin position="810"/>
        <end position="834"/>
    </location>
</feature>
<dbReference type="PANTHER" id="PTHR47548:SF1">
    <property type="entry name" value="S-ADENOSYL-L-METHIONINE-DEPENDENT METHYLTRANSFERASES SUPERFAMILY PROTEIN"/>
    <property type="match status" value="1"/>
</dbReference>
<dbReference type="SUPFAM" id="SSF47473">
    <property type="entry name" value="EF-hand"/>
    <property type="match status" value="1"/>
</dbReference>
<dbReference type="InterPro" id="IPR047889">
    <property type="entry name" value="KHDC4_KH-I_second"/>
</dbReference>
<dbReference type="PANTHER" id="PTHR47548">
    <property type="entry name" value="BNAA06G32370D PROTEIN"/>
    <property type="match status" value="1"/>
</dbReference>
<gene>
    <name evidence="8" type="ORF">EVOR1521_LOCUS30159</name>
</gene>
<evidence type="ECO:0000256" key="2">
    <source>
        <dbReference type="ARBA" id="ARBA00022679"/>
    </source>
</evidence>
<dbReference type="GO" id="GO:0008173">
    <property type="term" value="F:RNA methyltransferase activity"/>
    <property type="evidence" value="ECO:0007669"/>
    <property type="project" value="InterPro"/>
</dbReference>
<keyword evidence="6" id="KW-1133">Transmembrane helix</keyword>
<protein>
    <recommendedName>
        <fullName evidence="7">EF-hand domain-containing protein</fullName>
    </recommendedName>
</protein>
<dbReference type="CDD" id="cd00051">
    <property type="entry name" value="EFh"/>
    <property type="match status" value="1"/>
</dbReference>
<sequence length="1108" mass="124156">MQASHARTCCWPAVRCPAALRGDVAVERPRRTHASRRRWGHLPWLVPAFAWQLKRRRSACWLAASAHSAQLDRTQVPSGPGCRLWGCRCTTAWRPQDLPAAKQLTAWWRRRSGQQLDIYQEEHPDGYRTRAKLAVGPSREGPVIGLFQRGTFDVARCCGCRANHPALDAALKVLEDVLRAHPQVEAFHHAESSAESAALRNVELTVERPTGLVQLVLLWNGRRGDDAPELGTLVDSLWPAGSQSDRWHSILVHWRDPDPSLLREMRSKRRDAWEQRRPATRRGVVRATVSEHLDGLPFSFGAKSFRQANLFVYEQILRDMKAQLLAVAGKGAQILELCGGVGVLGLSLAKSLDATLLSTDVNPESGELFKVNAARLLPAESYAFAALSAERALCAQQVAGLNGRAAEVLILDPPRRGLGCQTWRSGRPAGQQEAEAIRSSTVRVVIYMSCGPRSFMQDAERLTSPGATPAFRLTWLRLYDMFPFTEHIETLGIFVRDEVCSASATGTEMTWKPWEEMSFLQEAPAERLERGRYQCQFLVGIEDPEFQVVGRILGRGGANMKRIAGKTNAKMRLRGRGSGFKEADLDGQESTDPLMLCVSAPDADSYREAAEEVRSLLLQVYKAASRDVAPLQVHEGPRDLDEKGKCRNPLKEGFFGRPDYEPLRQENPEVAPEQQRMVGTSDVATRVKNCDCTFAEVCDAIVSGTLTVLMACIIIPLGIPAFLVVFTLAGMGQVYVACGGSEKDWRLFVTGADKPDEISEECNRDVDGRTEALRGQGACPNYAHHVRNNHPVFGIFCCDRGHPFSPVERFGLLVLLVSFGYFMAGLKMSFGGYLHKNHYHWNDMNLTWILLDCYSVVCITLPSMALQTTLKYFALLDYKYILNKYDYFTKQRRERCKAFLTQFCLDRDLGQPKPSAKKPKGGGLWSLLDCDCCKKCCESMAVFKACQDGCEDGHNQAVNGIFAGLFAGLAFAGSCAFVIFGVRMDMDASEDVWSTFILGISLNFFLLWFLQSFLIFHVRWLYQHWEGRRWKVLNQTIPPVPECWLELEHCFRAMDADGDGFVSKEDASRLVRLHLSQDLKEESWDKLLAELDRDQDAKLSLEEVEAIR</sequence>
<dbReference type="Gene3D" id="1.10.238.10">
    <property type="entry name" value="EF-hand"/>
    <property type="match status" value="1"/>
</dbReference>
<dbReference type="Pfam" id="PF22675">
    <property type="entry name" value="KH-I_KHDC4-BBP"/>
    <property type="match status" value="1"/>
</dbReference>
<keyword evidence="6" id="KW-0812">Transmembrane</keyword>
<evidence type="ECO:0000256" key="1">
    <source>
        <dbReference type="ARBA" id="ARBA00022603"/>
    </source>
</evidence>
<feature type="binding site" evidence="5">
    <location>
        <position position="360"/>
    </location>
    <ligand>
        <name>S-adenosyl-L-methionine</name>
        <dbReference type="ChEBI" id="CHEBI:59789"/>
    </ligand>
</feature>
<dbReference type="GO" id="GO:0005509">
    <property type="term" value="F:calcium ion binding"/>
    <property type="evidence" value="ECO:0007669"/>
    <property type="project" value="InterPro"/>
</dbReference>
<dbReference type="AlphaFoldDB" id="A0AA36JPV2"/>
<comment type="caution">
    <text evidence="8">The sequence shown here is derived from an EMBL/GenBank/DDBJ whole genome shotgun (WGS) entry which is preliminary data.</text>
</comment>
<dbReference type="GO" id="GO:0032259">
    <property type="term" value="P:methylation"/>
    <property type="evidence" value="ECO:0007669"/>
    <property type="project" value="UniProtKB-KW"/>
</dbReference>
<comment type="similarity">
    <text evidence="5">Belongs to the class I-like SAM-binding methyltransferase superfamily. RNA M5U methyltransferase family.</text>
</comment>
<feature type="transmembrane region" description="Helical" evidence="6">
    <location>
        <begin position="846"/>
        <end position="866"/>
    </location>
</feature>
<organism evidence="8 9">
    <name type="scientific">Effrenium voratum</name>
    <dbReference type="NCBI Taxonomy" id="2562239"/>
    <lineage>
        <taxon>Eukaryota</taxon>
        <taxon>Sar</taxon>
        <taxon>Alveolata</taxon>
        <taxon>Dinophyceae</taxon>
        <taxon>Suessiales</taxon>
        <taxon>Symbiodiniaceae</taxon>
        <taxon>Effrenium</taxon>
    </lineage>
</organism>
<dbReference type="InterPro" id="IPR053304">
    <property type="entry name" value="RNA_M5U_MTase"/>
</dbReference>
<dbReference type="GO" id="GO:0003723">
    <property type="term" value="F:RNA binding"/>
    <property type="evidence" value="ECO:0007669"/>
    <property type="project" value="UniProtKB-UniRule"/>
</dbReference>
<evidence type="ECO:0000256" key="4">
    <source>
        <dbReference type="PROSITE-ProRule" id="PRU00117"/>
    </source>
</evidence>
<dbReference type="InterPro" id="IPR055256">
    <property type="entry name" value="KH_1_KHDC4/BBP-like"/>
</dbReference>
<evidence type="ECO:0000256" key="6">
    <source>
        <dbReference type="SAM" id="Phobius"/>
    </source>
</evidence>
<dbReference type="Gene3D" id="2.40.50.1070">
    <property type="match status" value="1"/>
</dbReference>
<feature type="binding site" evidence="5">
    <location>
        <position position="307"/>
    </location>
    <ligand>
        <name>S-adenosyl-L-methionine</name>
        <dbReference type="ChEBI" id="CHEBI:59789"/>
    </ligand>
</feature>
<accession>A0AA36JPV2</accession>
<name>A0AA36JPV2_9DINO</name>
<feature type="transmembrane region" description="Helical" evidence="6">
    <location>
        <begin position="996"/>
        <end position="1022"/>
    </location>
</feature>
<reference evidence="8" key="1">
    <citation type="submission" date="2023-08" db="EMBL/GenBank/DDBJ databases">
        <authorList>
            <person name="Chen Y."/>
            <person name="Shah S."/>
            <person name="Dougan E. K."/>
            <person name="Thang M."/>
            <person name="Chan C."/>
        </authorList>
    </citation>
    <scope>NUCLEOTIDE SEQUENCE</scope>
</reference>
<feature type="transmembrane region" description="Helical" evidence="6">
    <location>
        <begin position="961"/>
        <end position="984"/>
    </location>
</feature>
<comment type="caution">
    <text evidence="5">Lacks conserved residue(s) required for the propagation of feature annotation.</text>
</comment>
<dbReference type="Gene3D" id="3.30.1370.10">
    <property type="entry name" value="K Homology domain, type 1"/>
    <property type="match status" value="1"/>
</dbReference>
<evidence type="ECO:0000259" key="7">
    <source>
        <dbReference type="PROSITE" id="PS50222"/>
    </source>
</evidence>
<keyword evidence="4" id="KW-0694">RNA-binding</keyword>
<keyword evidence="9" id="KW-1185">Reference proteome</keyword>
<dbReference type="GO" id="GO:0006396">
    <property type="term" value="P:RNA processing"/>
    <property type="evidence" value="ECO:0007669"/>
    <property type="project" value="InterPro"/>
</dbReference>
<dbReference type="SUPFAM" id="SSF54791">
    <property type="entry name" value="Eukaryotic type KH-domain (KH-domain type I)"/>
    <property type="match status" value="1"/>
</dbReference>
<dbReference type="PROSITE" id="PS51687">
    <property type="entry name" value="SAM_MT_RNA_M5U"/>
    <property type="match status" value="1"/>
</dbReference>
<dbReference type="PROSITE" id="PS50222">
    <property type="entry name" value="EF_HAND_2"/>
    <property type="match status" value="2"/>
</dbReference>
<dbReference type="InterPro" id="IPR002048">
    <property type="entry name" value="EF_hand_dom"/>
</dbReference>
<dbReference type="Pfam" id="PF05958">
    <property type="entry name" value="tRNA_U5-meth_tr"/>
    <property type="match status" value="1"/>
</dbReference>
<dbReference type="InterPro" id="IPR011992">
    <property type="entry name" value="EF-hand-dom_pair"/>
</dbReference>
<dbReference type="Proteomes" id="UP001178507">
    <property type="component" value="Unassembled WGS sequence"/>
</dbReference>
<keyword evidence="1 5" id="KW-0489">Methyltransferase</keyword>
<evidence type="ECO:0000256" key="5">
    <source>
        <dbReference type="PROSITE-ProRule" id="PRU01024"/>
    </source>
</evidence>
<dbReference type="InterPro" id="IPR010280">
    <property type="entry name" value="U5_MeTrfase_fam"/>
</dbReference>
<dbReference type="CDD" id="cd22386">
    <property type="entry name" value="KH-I_KHDC4_rpt2"/>
    <property type="match status" value="1"/>
</dbReference>
<feature type="domain" description="EF-hand" evidence="7">
    <location>
        <begin position="1079"/>
        <end position="1108"/>
    </location>
</feature>
<feature type="active site" description="Nucleophile" evidence="5">
    <location>
        <position position="450"/>
    </location>
</feature>
<keyword evidence="6" id="KW-0472">Membrane</keyword>
<proteinExistence type="inferred from homology"/>
<feature type="binding site" evidence="5">
    <location>
        <position position="412"/>
    </location>
    <ligand>
        <name>S-adenosyl-L-methionine</name>
        <dbReference type="ChEBI" id="CHEBI:59789"/>
    </ligand>
</feature>
<evidence type="ECO:0000313" key="8">
    <source>
        <dbReference type="EMBL" id="CAJ1408943.1"/>
    </source>
</evidence>
<keyword evidence="3 5" id="KW-0949">S-adenosyl-L-methionine</keyword>
<feature type="domain" description="EF-hand" evidence="7">
    <location>
        <begin position="1042"/>
        <end position="1077"/>
    </location>
</feature>
<dbReference type="Pfam" id="PF13499">
    <property type="entry name" value="EF-hand_7"/>
    <property type="match status" value="1"/>
</dbReference>
<evidence type="ECO:0000313" key="9">
    <source>
        <dbReference type="Proteomes" id="UP001178507"/>
    </source>
</evidence>
<keyword evidence="2 5" id="KW-0808">Transferase</keyword>
<dbReference type="EMBL" id="CAUJNA010003740">
    <property type="protein sequence ID" value="CAJ1408943.1"/>
    <property type="molecule type" value="Genomic_DNA"/>
</dbReference>